<dbReference type="GeneID" id="5021331"/>
<organism evidence="2 3">
    <name type="scientific">Paramecium tetraurelia</name>
    <dbReference type="NCBI Taxonomy" id="5888"/>
    <lineage>
        <taxon>Eukaryota</taxon>
        <taxon>Sar</taxon>
        <taxon>Alveolata</taxon>
        <taxon>Ciliophora</taxon>
        <taxon>Intramacronucleata</taxon>
        <taxon>Oligohymenophorea</taxon>
        <taxon>Peniculida</taxon>
        <taxon>Parameciidae</taxon>
        <taxon>Paramecium</taxon>
    </lineage>
</organism>
<keyword evidence="3" id="KW-1185">Reference proteome</keyword>
<dbReference type="Proteomes" id="UP000000600">
    <property type="component" value="Unassembled WGS sequence"/>
</dbReference>
<sequence>MNYSDWFQKLNKDDKDQDGITNELSQMNIYDLIKGIQILYLEIKRLNRLQEIQGSAFYYKERYETTLKSNQDLSNSNKELSNSNQELQKGKQDLEKQNIELYKFNQELFGKNQKLLSNYEEVVNHFQNIITQYKKSTIDEFARTIKSEEEILGKFQTIQNQLEHQVEIKEINKTQEEIQQKSQEIVYQMKNFQKDYNQNLIRDQISSAQSVSNQTIIDKIKQIVDQIKLVLSISDTLLNKLSLIVKSAKNQTLIQQISLVQNFLQHNNVIYTKCIAILNTFACAIEKHEKKIQYYKEQLQNEQKYRVECQGQMEQQKKNYEMIMQSRRQNQQLNQPENQNRFIKQYFQIYQEYFTLILNLIEIQNFQFPKIELEITNWKQELRKEFTDLKLLIEFAQKQYQSLMKLANYITQENKLKEILYSQNNFFIAYSKILKELSQS</sequence>
<feature type="region of interest" description="Disordered" evidence="1">
    <location>
        <begin position="70"/>
        <end position="89"/>
    </location>
</feature>
<evidence type="ECO:0000256" key="1">
    <source>
        <dbReference type="SAM" id="MobiDB-lite"/>
    </source>
</evidence>
<dbReference type="OrthoDB" id="10518010at2759"/>
<dbReference type="AlphaFoldDB" id="A0CBI2"/>
<dbReference type="EMBL" id="CT868057">
    <property type="protein sequence ID" value="CAK68149.1"/>
    <property type="molecule type" value="Genomic_DNA"/>
</dbReference>
<dbReference type="OMA" id="FQIYQEY"/>
<gene>
    <name evidence="2" type="ORF">GSPATT00036932001</name>
</gene>
<dbReference type="InParanoid" id="A0CBI2"/>
<proteinExistence type="predicted"/>
<dbReference type="KEGG" id="ptm:GSPATT00036932001"/>
<evidence type="ECO:0000313" key="3">
    <source>
        <dbReference type="Proteomes" id="UP000000600"/>
    </source>
</evidence>
<name>A0CBI2_PARTE</name>
<dbReference type="RefSeq" id="XP_001435546.1">
    <property type="nucleotide sequence ID" value="XM_001435509.1"/>
</dbReference>
<accession>A0CBI2</accession>
<protein>
    <submittedName>
        <fullName evidence="2">Uncharacterized protein</fullName>
    </submittedName>
</protein>
<evidence type="ECO:0000313" key="2">
    <source>
        <dbReference type="EMBL" id="CAK68149.1"/>
    </source>
</evidence>
<dbReference type="HOGENOM" id="CLU_623283_0_0_1"/>
<reference evidence="2 3" key="1">
    <citation type="journal article" date="2006" name="Nature">
        <title>Global trends of whole-genome duplications revealed by the ciliate Paramecium tetraurelia.</title>
        <authorList>
            <consortium name="Genoscope"/>
            <person name="Aury J.-M."/>
            <person name="Jaillon O."/>
            <person name="Duret L."/>
            <person name="Noel B."/>
            <person name="Jubin C."/>
            <person name="Porcel B.M."/>
            <person name="Segurens B."/>
            <person name="Daubin V."/>
            <person name="Anthouard V."/>
            <person name="Aiach N."/>
            <person name="Arnaiz O."/>
            <person name="Billaut A."/>
            <person name="Beisson J."/>
            <person name="Blanc I."/>
            <person name="Bouhouche K."/>
            <person name="Camara F."/>
            <person name="Duharcourt S."/>
            <person name="Guigo R."/>
            <person name="Gogendeau D."/>
            <person name="Katinka M."/>
            <person name="Keller A.-M."/>
            <person name="Kissmehl R."/>
            <person name="Klotz C."/>
            <person name="Koll F."/>
            <person name="Le Moue A."/>
            <person name="Lepere C."/>
            <person name="Malinsky S."/>
            <person name="Nowacki M."/>
            <person name="Nowak J.K."/>
            <person name="Plattner H."/>
            <person name="Poulain J."/>
            <person name="Ruiz F."/>
            <person name="Serrano V."/>
            <person name="Zagulski M."/>
            <person name="Dessen P."/>
            <person name="Betermier M."/>
            <person name="Weissenbach J."/>
            <person name="Scarpelli C."/>
            <person name="Schachter V."/>
            <person name="Sperling L."/>
            <person name="Meyer E."/>
            <person name="Cohen J."/>
            <person name="Wincker P."/>
        </authorList>
    </citation>
    <scope>NUCLEOTIDE SEQUENCE [LARGE SCALE GENOMIC DNA]</scope>
    <source>
        <strain evidence="2 3">Stock d4-2</strain>
    </source>
</reference>
<feature type="compositionally biased region" description="Low complexity" evidence="1">
    <location>
        <begin position="73"/>
        <end position="87"/>
    </location>
</feature>